<dbReference type="InterPro" id="IPR006626">
    <property type="entry name" value="PbH1"/>
</dbReference>
<dbReference type="CDD" id="cd14256">
    <property type="entry name" value="Dockerin_I"/>
    <property type="match status" value="1"/>
</dbReference>
<dbReference type="SUPFAM" id="SSF51120">
    <property type="entry name" value="beta-Roll"/>
    <property type="match status" value="1"/>
</dbReference>
<comment type="caution">
    <text evidence="2">The sequence shown here is derived from an EMBL/GenBank/DDBJ whole genome shotgun (WGS) entry which is preliminary data.</text>
</comment>
<reference evidence="2 3" key="1">
    <citation type="submission" date="2019-02" db="EMBL/GenBank/DDBJ databases">
        <title>Deep-cultivation of Planctomycetes and their phenomic and genomic characterization uncovers novel biology.</title>
        <authorList>
            <person name="Wiegand S."/>
            <person name="Jogler M."/>
            <person name="Boedeker C."/>
            <person name="Pinto D."/>
            <person name="Vollmers J."/>
            <person name="Rivas-Marin E."/>
            <person name="Kohn T."/>
            <person name="Peeters S.H."/>
            <person name="Heuer A."/>
            <person name="Rast P."/>
            <person name="Oberbeckmann S."/>
            <person name="Bunk B."/>
            <person name="Jeske O."/>
            <person name="Meyerdierks A."/>
            <person name="Storesund J.E."/>
            <person name="Kallscheuer N."/>
            <person name="Luecker S."/>
            <person name="Lage O.M."/>
            <person name="Pohl T."/>
            <person name="Merkel B.J."/>
            <person name="Hornburger P."/>
            <person name="Mueller R.-W."/>
            <person name="Bruemmer F."/>
            <person name="Labrenz M."/>
            <person name="Spormann A.M."/>
            <person name="Op Den Camp H."/>
            <person name="Overmann J."/>
            <person name="Amann R."/>
            <person name="Jetten M.S.M."/>
            <person name="Mascher T."/>
            <person name="Medema M.H."/>
            <person name="Devos D.P."/>
            <person name="Kaster A.-K."/>
            <person name="Ovreas L."/>
            <person name="Rohde M."/>
            <person name="Galperin M.Y."/>
            <person name="Jogler C."/>
        </authorList>
    </citation>
    <scope>NUCLEOTIDE SEQUENCE [LARGE SCALE GENOMIC DNA]</scope>
    <source>
        <strain evidence="2 3">Pla100</strain>
    </source>
</reference>
<dbReference type="InterPro" id="IPR002105">
    <property type="entry name" value="Dockerin_1_rpt"/>
</dbReference>
<evidence type="ECO:0000256" key="1">
    <source>
        <dbReference type="SAM" id="MobiDB-lite"/>
    </source>
</evidence>
<proteinExistence type="predicted"/>
<evidence type="ECO:0000313" key="2">
    <source>
        <dbReference type="EMBL" id="TWT86468.1"/>
    </source>
</evidence>
<dbReference type="GO" id="GO:0000272">
    <property type="term" value="P:polysaccharide catabolic process"/>
    <property type="evidence" value="ECO:0007669"/>
    <property type="project" value="InterPro"/>
</dbReference>
<dbReference type="SMART" id="SM00710">
    <property type="entry name" value="PbH1"/>
    <property type="match status" value="16"/>
</dbReference>
<name>A0A5C5ZH33_9BACT</name>
<dbReference type="SUPFAM" id="SSF51126">
    <property type="entry name" value="Pectin lyase-like"/>
    <property type="match status" value="5"/>
</dbReference>
<dbReference type="SUPFAM" id="SSF63446">
    <property type="entry name" value="Type I dockerin domain"/>
    <property type="match status" value="1"/>
</dbReference>
<dbReference type="EMBL" id="SJPM01000032">
    <property type="protein sequence ID" value="TWT86468.1"/>
    <property type="molecule type" value="Genomic_DNA"/>
</dbReference>
<dbReference type="InterPro" id="IPR011050">
    <property type="entry name" value="Pectin_lyase_fold/virulence"/>
</dbReference>
<dbReference type="PANTHER" id="PTHR11319:SF35">
    <property type="entry name" value="OUTER MEMBRANE PROTEIN PMPC-RELATED"/>
    <property type="match status" value="1"/>
</dbReference>
<dbReference type="InterPro" id="IPR011049">
    <property type="entry name" value="Serralysin-like_metalloprot_C"/>
</dbReference>
<dbReference type="InterPro" id="IPR036439">
    <property type="entry name" value="Dockerin_dom_sf"/>
</dbReference>
<organism evidence="2 3">
    <name type="scientific">Neorhodopirellula pilleata</name>
    <dbReference type="NCBI Taxonomy" id="2714738"/>
    <lineage>
        <taxon>Bacteria</taxon>
        <taxon>Pseudomonadati</taxon>
        <taxon>Planctomycetota</taxon>
        <taxon>Planctomycetia</taxon>
        <taxon>Pirellulales</taxon>
        <taxon>Pirellulaceae</taxon>
        <taxon>Neorhodopirellula</taxon>
    </lineage>
</organism>
<dbReference type="PANTHER" id="PTHR11319">
    <property type="entry name" value="G PROTEIN-COUPLED RECEPTOR-RELATED"/>
    <property type="match status" value="1"/>
</dbReference>
<dbReference type="Proteomes" id="UP000316213">
    <property type="component" value="Unassembled WGS sequence"/>
</dbReference>
<gene>
    <name evidence="2" type="ORF">Pla100_60390</name>
</gene>
<dbReference type="Pfam" id="PF00404">
    <property type="entry name" value="Dockerin_1"/>
    <property type="match status" value="1"/>
</dbReference>
<dbReference type="GO" id="GO:0004553">
    <property type="term" value="F:hydrolase activity, hydrolyzing O-glycosyl compounds"/>
    <property type="evidence" value="ECO:0007669"/>
    <property type="project" value="InterPro"/>
</dbReference>
<accession>A0A5C5ZH33</accession>
<evidence type="ECO:0000313" key="3">
    <source>
        <dbReference type="Proteomes" id="UP000316213"/>
    </source>
</evidence>
<dbReference type="Gene3D" id="1.10.1330.10">
    <property type="entry name" value="Dockerin domain"/>
    <property type="match status" value="1"/>
</dbReference>
<dbReference type="OrthoDB" id="292934at2"/>
<sequence length="2064" mass="208107">MKPHARSLRSWWNASSSKNARNSGPTKRRRLFESLEQRRLLATDIFASATGENLRVVRDGSEVVVTGSVAGELLRQDASTIDSLRLIGSGEDDLLTIDYTGGDIGLPIEFNGNGQSAIGGDALELIAGPGSVDRVNHQFTNANDGTIEIINGASTSTITYTGLEPIVDNLNAIDRVFTFNGGSETITLADDGDANNGLNFIDSTLGESVAFVNPTGSLTINAGVGTDIISVSTLDNGYAASLIIDGGDSADDVLMLSNVNLINTPARGLTLSELETISINGGEISGNTADIGGGVLINNSTSAITTAVLDSVLIQNNAATGAVAPTQGGGGIYNAGAALTITGATTISGNTATVGGASGGGIFSSGTLTITGATITDNDANRAGGGIEIAVGSGPTTLTDVILNSNNALAGPGNGGGLHVTGNGNVTFVRGEVNQNTAASEGGGLWNGSGTMSITGTTVENNTASGNAADNGGGGVFNDAGVLNLDSVAIQGNQADGTSGSGGGLFSLAGIITMQNSIVQNNSANRAGGGIEIVAGTATFTDLQLLNNDVDGQGTTATTPNPGNGGGLHVSATATVTVAGGLVQGNLAREEGGGLWNSSTGTMVVDNVIMRNNVARAAGGGIDQGGGGVFNNGGNVTIRNNTVFTGNLANENLGNGGGVMTVGGTVVLENVSLSNHAANRAGGAIENNAGNVTLTAVTLDNNTAEINGGGLHTSGQSVTTINNSNFTNNTALQEGGGIWNGSGLMTINTATITNNTASSTSNAGNDQGGGGVFNDGGRLDINDATITNNDATANRGNGGGVMTVGGVVTIDDSSIQSNAAGRAGGGIENNNGNLTITNETVGGPAVASGNTAAINGGGLHASGAGSVTTINGGLFQNNVAGHEGGGLWNGAGTMTINGTRILNNTANSGDNTNNDQGGGGVFNDGGSLAIDAAVISNNLATANNGNGGGVMTVAGTLTINDTTIASNTTARAGGGIENNAGNVTLTDTDVNSNSAGINGGGLHASGGMSNTVVNAGAFENNTAAEEGGGLWNGPGTMTISGTDITGNTASSSNNAADDQGGGGVFNIGGMLNVTDAAITNNLATANDGNGGGIFSVGGGITITGTFVGSNEAARNGGGLSAVGTTSVTITGGTFRSNVAGEEGGGLWNSGTTMTVTGTNITENVAMGDDPTDPQQGGGGAFNELGVLNLIGVLLTDNTADGVNASGGGAFNHLGELNVSLSTISGNNECGLTYFRPQGSILNNTFAAPSNALAPNIGGNLCPLIGTDAADTIVVRDNEIRINNDRLQYVDDTLGPITILSGDGNDTFNIQSTDIDNVINADGEAGTDTFNISSNAPGLNGNLDAILGDINIIGGDHDPQTDLASTVQARRSPGETSMVDLLNIRGDVVNISDRTSVSNNTYELNATRFQHGGAATNNITFATIEELNIETGQGNDTVTVMDTTASGIVDLDTNDGNDTVNVQTTGLSSLLTVRTENGSDRIGIDDTGDRSILQLMSGAQNDEITIRDRGGNSGIDVKAGAGTDQIIVGGPAPVLFPTPTGLERSVILIDAEDDADEFIVNEVFLETVVELLGGGDNDTFTLNASGSDSEGYLRRLNDDPNQNPSQDSVARTRELLIDGGGNAPATREFSEGLSIDASNRVSEDTVGGQEIGDRILVNAANATDSLDLRYAIDGLGFGVLATTNPVALTMPATQDGRATIGNEVVDSIAVELFEIRTGSGNDILTITSQIPYGIQQSRQAIRFDSDGGSDRLEILGTDADDSITVGPIGDADHEPIEIANVENMRVDGRAGNDEIFNSTSAIAVLDGHEGDDILRGGSSSDLLTGGPGIDLIFGEDGNDVLFSDRNFNSDQDFENNGDVLDGGNQAAGVRPGDICVQLGADFVRNCEVLGDGGAQKDVLTWLRARIVDGNDVSFVGRDPQLEPFDGIPREAIPEFETTERSISDPNAVPVAGDPSGEPLLDVNGDGRITAIDALRIINELNALETGATGSGEPTLFGSSSSRSDVNGDGRVTAIDALMVINEINRSESAAAEPVAGLLSESMWSEDVDDLFEQLSDEADRFRIKS</sequence>
<keyword evidence="3" id="KW-1185">Reference proteome</keyword>
<protein>
    <submittedName>
        <fullName evidence="2">Putative outer membrane protein pmp20</fullName>
    </submittedName>
</protein>
<feature type="region of interest" description="Disordered" evidence="1">
    <location>
        <begin position="1937"/>
        <end position="1958"/>
    </location>
</feature>